<sequence length="204" mass="23103">MVIWYFLSVAFNLPLMLNDAWGEDPAGFCGAKKFTSIPLMISYEFSIIVVFYGALTITAIYYYRLVAWLKQQEASVNSNSYNKDAVDFTSGVVRVMKIVTLFPLCTMTPAGVLTAGQTFLPEMPMWINRLLLVPYYLPSAANPWLTIGLIKIYRVRFLQVVSHAKNIIPRTVDKLKNRARIVPKISNAAVLGAINIREERLFEI</sequence>
<evidence type="ECO:0000313" key="3">
    <source>
        <dbReference type="Proteomes" id="UP000887566"/>
    </source>
</evidence>
<dbReference type="Gene3D" id="1.20.1070.10">
    <property type="entry name" value="Rhodopsin 7-helix transmembrane proteins"/>
    <property type="match status" value="1"/>
</dbReference>
<dbReference type="AlphaFoldDB" id="A0A914W8Q7"/>
<keyword evidence="3" id="KW-1185">Reference proteome</keyword>
<organism evidence="3 4">
    <name type="scientific">Plectus sambesii</name>
    <dbReference type="NCBI Taxonomy" id="2011161"/>
    <lineage>
        <taxon>Eukaryota</taxon>
        <taxon>Metazoa</taxon>
        <taxon>Ecdysozoa</taxon>
        <taxon>Nematoda</taxon>
        <taxon>Chromadorea</taxon>
        <taxon>Plectida</taxon>
        <taxon>Plectina</taxon>
        <taxon>Plectoidea</taxon>
        <taxon>Plectidae</taxon>
        <taxon>Plectus</taxon>
    </lineage>
</organism>
<dbReference type="WBParaSite" id="PSAMB.scaffold333size56259.g4822.t1">
    <property type="protein sequence ID" value="PSAMB.scaffold333size56259.g4822.t1"/>
    <property type="gene ID" value="PSAMB.scaffold333size56259.g4822"/>
</dbReference>
<accession>A0A914W8Q7</accession>
<keyword evidence="2" id="KW-0732">Signal</keyword>
<evidence type="ECO:0000256" key="2">
    <source>
        <dbReference type="SAM" id="SignalP"/>
    </source>
</evidence>
<dbReference type="SUPFAM" id="SSF81321">
    <property type="entry name" value="Family A G protein-coupled receptor-like"/>
    <property type="match status" value="1"/>
</dbReference>
<feature type="chain" id="PRO_5037378706" evidence="2">
    <location>
        <begin position="23"/>
        <end position="204"/>
    </location>
</feature>
<name>A0A914W8Q7_9BILA</name>
<dbReference type="CDD" id="cd00637">
    <property type="entry name" value="7tm_classA_rhodopsin-like"/>
    <property type="match status" value="1"/>
</dbReference>
<proteinExistence type="predicted"/>
<keyword evidence="1" id="KW-1133">Transmembrane helix</keyword>
<evidence type="ECO:0000313" key="4">
    <source>
        <dbReference type="WBParaSite" id="PSAMB.scaffold333size56259.g4822.t1"/>
    </source>
</evidence>
<dbReference type="Proteomes" id="UP000887566">
    <property type="component" value="Unplaced"/>
</dbReference>
<keyword evidence="1" id="KW-0472">Membrane</keyword>
<feature type="signal peptide" evidence="2">
    <location>
        <begin position="1"/>
        <end position="22"/>
    </location>
</feature>
<reference evidence="4" key="1">
    <citation type="submission" date="2022-11" db="UniProtKB">
        <authorList>
            <consortium name="WormBaseParasite"/>
        </authorList>
    </citation>
    <scope>IDENTIFICATION</scope>
</reference>
<feature type="transmembrane region" description="Helical" evidence="1">
    <location>
        <begin position="132"/>
        <end position="153"/>
    </location>
</feature>
<keyword evidence="1" id="KW-0812">Transmembrane</keyword>
<feature type="transmembrane region" description="Helical" evidence="1">
    <location>
        <begin position="98"/>
        <end position="120"/>
    </location>
</feature>
<evidence type="ECO:0000256" key="1">
    <source>
        <dbReference type="SAM" id="Phobius"/>
    </source>
</evidence>
<protein>
    <submittedName>
        <fullName evidence="4">G-protein coupled receptors family 1 profile domain-containing protein</fullName>
    </submittedName>
</protein>
<feature type="transmembrane region" description="Helical" evidence="1">
    <location>
        <begin position="41"/>
        <end position="63"/>
    </location>
</feature>